<protein>
    <submittedName>
        <fullName evidence="1">Uncharacterized protein</fullName>
    </submittedName>
</protein>
<dbReference type="EMBL" id="LJUO01000032">
    <property type="protein sequence ID" value="KPK72434.1"/>
    <property type="molecule type" value="Genomic_DNA"/>
</dbReference>
<evidence type="ECO:0000313" key="2">
    <source>
        <dbReference type="Proteomes" id="UP000051096"/>
    </source>
</evidence>
<proteinExistence type="predicted"/>
<name>A0A0S8GJ40_UNCW3</name>
<organism evidence="1 2">
    <name type="scientific">candidate division WOR_3 bacterium SM23_60</name>
    <dbReference type="NCBI Taxonomy" id="1703780"/>
    <lineage>
        <taxon>Bacteria</taxon>
        <taxon>Bacteria division WOR-3</taxon>
    </lineage>
</organism>
<comment type="caution">
    <text evidence="1">The sequence shown here is derived from an EMBL/GenBank/DDBJ whole genome shotgun (WGS) entry which is preliminary data.</text>
</comment>
<dbReference type="Proteomes" id="UP000051096">
    <property type="component" value="Unassembled WGS sequence"/>
</dbReference>
<sequence>MVLDNMEDIEKGPFCAPFGQLFYENLEKMPSFQVMEAYLLCLVEANSKIEKAIGILEGILKKGNDRLKTIEQPEEMQYVFGKTTGSRGEIEKEIEALSQHRRDIDSLIARYSENGIMNTPISSFMIAFDAEYKVKVEKKRSDSEELYYTDIKASDLIGCAGFEHLNKVMTGHLLKKLLQKEQEQT</sequence>
<accession>A0A0S8GJ40</accession>
<evidence type="ECO:0000313" key="1">
    <source>
        <dbReference type="EMBL" id="KPK72434.1"/>
    </source>
</evidence>
<gene>
    <name evidence="1" type="ORF">AMJ87_04825</name>
</gene>
<dbReference type="AlphaFoldDB" id="A0A0S8GJ40"/>
<reference evidence="1 2" key="1">
    <citation type="journal article" date="2015" name="Microbiome">
        <title>Genomic resolution of linkages in carbon, nitrogen, and sulfur cycling among widespread estuary sediment bacteria.</title>
        <authorList>
            <person name="Baker B.J."/>
            <person name="Lazar C.S."/>
            <person name="Teske A.P."/>
            <person name="Dick G.J."/>
        </authorList>
    </citation>
    <scope>NUCLEOTIDE SEQUENCE [LARGE SCALE GENOMIC DNA]</scope>
    <source>
        <strain evidence="1">SM23_60</strain>
    </source>
</reference>